<keyword evidence="4" id="KW-1185">Reference proteome</keyword>
<dbReference type="SMART" id="SM01260">
    <property type="entry name" value="LANC_like"/>
    <property type="match status" value="1"/>
</dbReference>
<dbReference type="InterPro" id="IPR025410">
    <property type="entry name" value="Lant_dehyd"/>
</dbReference>
<dbReference type="CDD" id="cd04792">
    <property type="entry name" value="LanM-like"/>
    <property type="match status" value="1"/>
</dbReference>
<feature type="binding site" evidence="1">
    <location>
        <position position="920"/>
    </location>
    <ligand>
        <name>Zn(2+)</name>
        <dbReference type="ChEBI" id="CHEBI:29105"/>
    </ligand>
</feature>
<dbReference type="Gene3D" id="1.50.10.10">
    <property type="match status" value="1"/>
</dbReference>
<dbReference type="SUPFAM" id="SSF158745">
    <property type="entry name" value="LanC-like"/>
    <property type="match status" value="1"/>
</dbReference>
<dbReference type="RefSeq" id="WP_181613111.1">
    <property type="nucleotide sequence ID" value="NZ_BAABAM010000004.1"/>
</dbReference>
<evidence type="ECO:0000256" key="1">
    <source>
        <dbReference type="PIRSR" id="PIRSR607822-1"/>
    </source>
</evidence>
<dbReference type="PRINTS" id="PR01950">
    <property type="entry name" value="LANCSUPER"/>
</dbReference>
<dbReference type="Pfam" id="PF05147">
    <property type="entry name" value="LANC_like"/>
    <property type="match status" value="1"/>
</dbReference>
<comment type="caution">
    <text evidence="3">The sequence shown here is derived from an EMBL/GenBank/DDBJ whole genome shotgun (WGS) entry which is preliminary data.</text>
</comment>
<keyword evidence="1" id="KW-0479">Metal-binding</keyword>
<dbReference type="AlphaFoldDB" id="A0A7W0CNG4"/>
<dbReference type="InterPro" id="IPR017146">
    <property type="entry name" value="Lanti_2_LanM"/>
</dbReference>
<dbReference type="PIRSF" id="PIRSF037228">
    <property type="entry name" value="Lant_mod_RumM"/>
    <property type="match status" value="1"/>
</dbReference>
<gene>
    <name evidence="3" type="ORF">HNR30_005690</name>
</gene>
<sequence length="1044" mass="112780">MKRGQARAELPGAWWTSGTSLAERIARPEDCATSESESAITRWRLDQWQERHELRQSGQFERRLAATGLTLDRLRDLLEEEPDALESRLARPTWADQVAVALADADRSDDIEGLAVTLTPFARPALRRIRDELAGLTPGCDVDALLACWSERLHGALRDLAARTLVLELNVLRVSGRLLGDTPQERYADFVRRFRRPEALAALCGEYTVLARLLVQESEQFATGQVEMVRRFAADRDSIVESLLAGVDPGPLAAVSLGGDNHQGGRSVAVLTFANGAKIVYKPRPLGVHRCFNDVLGWLNERVPELGLIRLGVISRDGYGWVEFAEHLPCAAAGDVDQYYHRLGALLAVLYALDGADFHCENLIACADQPVLVDLEALFHPAFEPSLPEYRGDPALAAAESSVGRSALLPVLMVGDGGVIDMSGLGGDKDVMVPMKAATYADAGTDIMRLVREHPVFTGRENRPHVAGDDVVPEPADHLPALLAGFARAYDVIAAHPEELVTLMRTFADEEVRVVMRATQTYVTLLSESTHPDHLRHGLDRDRVLDYLWALSRDDETLERLIEHEMGDLWRNDVPIFMTRPGSRDVWSADGSRLAGLLAEPPLERAIRKVRAMGEQDRVRQEWFIRASMISRDLSGMSAFIGTASLHDEPATPATPEELTSAAVMVADLVAEQAWLGPGRANWLGLEMLDDKYWAPRPLGWELYGGYVGVALFLARIAVTTGEQRYADLARSAVAPMRHVVGKAADLPLMGAYSGLAGSVYGMVHLAALLDDPELAASAELVAELCATAAETDSMLDLIGGSAGTLAAMLAVHETTRLAAAWKAAQACAERLVSTASAMPEGFAWRTEMPSAQPLAGFSHGAAGIGWALLRYADAAGDESCRRVALGAFAYEHGLYSAEQRNWPDFRDGAGGERALHAWCHGAPGVGLSRLALGSDPDLTRAVAAELAHGPMTNHSLCHGELGNLELLLHLRERPEVAQALTARGAGLLRDLRTHGPRCGTPGDTGTPGLMNGLAGIGYGLLRLAAPGEVPSVLLLEAPAARVS</sequence>
<evidence type="ECO:0000313" key="4">
    <source>
        <dbReference type="Proteomes" id="UP000530928"/>
    </source>
</evidence>
<dbReference type="GO" id="GO:0005975">
    <property type="term" value="P:carbohydrate metabolic process"/>
    <property type="evidence" value="ECO:0007669"/>
    <property type="project" value="InterPro"/>
</dbReference>
<evidence type="ECO:0000259" key="2">
    <source>
        <dbReference type="Pfam" id="PF13575"/>
    </source>
</evidence>
<evidence type="ECO:0000313" key="3">
    <source>
        <dbReference type="EMBL" id="MBA2894318.1"/>
    </source>
</evidence>
<keyword evidence="1" id="KW-0862">Zinc</keyword>
<proteinExistence type="predicted"/>
<dbReference type="InterPro" id="IPR007822">
    <property type="entry name" value="LANC-like"/>
</dbReference>
<feature type="domain" description="Lantibiotic biosynthesis protein dehydration" evidence="2">
    <location>
        <begin position="207"/>
        <end position="579"/>
    </location>
</feature>
<reference evidence="3 4" key="1">
    <citation type="submission" date="2020-07" db="EMBL/GenBank/DDBJ databases">
        <title>Genomic Encyclopedia of Type Strains, Phase IV (KMG-IV): sequencing the most valuable type-strain genomes for metagenomic binning, comparative biology and taxonomic classification.</title>
        <authorList>
            <person name="Goeker M."/>
        </authorList>
    </citation>
    <scope>NUCLEOTIDE SEQUENCE [LARGE SCALE GENOMIC DNA]</scope>
    <source>
        <strain evidence="3 4">DSM 45533</strain>
    </source>
</reference>
<dbReference type="Proteomes" id="UP000530928">
    <property type="component" value="Unassembled WGS sequence"/>
</dbReference>
<accession>A0A7W0CNG4</accession>
<dbReference type="GO" id="GO:0031179">
    <property type="term" value="P:peptide modification"/>
    <property type="evidence" value="ECO:0007669"/>
    <property type="project" value="InterPro"/>
</dbReference>
<dbReference type="Pfam" id="PF13575">
    <property type="entry name" value="DUF4135"/>
    <property type="match status" value="1"/>
</dbReference>
<dbReference type="GO" id="GO:0046872">
    <property type="term" value="F:metal ion binding"/>
    <property type="evidence" value="ECO:0007669"/>
    <property type="project" value="UniProtKB-KW"/>
</dbReference>
<organism evidence="3 4">
    <name type="scientific">Nonomuraea soli</name>
    <dbReference type="NCBI Taxonomy" id="1032476"/>
    <lineage>
        <taxon>Bacteria</taxon>
        <taxon>Bacillati</taxon>
        <taxon>Actinomycetota</taxon>
        <taxon>Actinomycetes</taxon>
        <taxon>Streptosporangiales</taxon>
        <taxon>Streptosporangiaceae</taxon>
        <taxon>Nonomuraea</taxon>
    </lineage>
</organism>
<dbReference type="NCBIfam" id="TIGR03897">
    <property type="entry name" value="lanti_2_LanM"/>
    <property type="match status" value="1"/>
</dbReference>
<dbReference type="EMBL" id="JACDUR010000006">
    <property type="protein sequence ID" value="MBA2894318.1"/>
    <property type="molecule type" value="Genomic_DNA"/>
</dbReference>
<protein>
    <submittedName>
        <fullName evidence="3">Type 2 lantibiotic biosynthesis protein LanM</fullName>
    </submittedName>
</protein>
<dbReference type="InterPro" id="IPR012341">
    <property type="entry name" value="6hp_glycosidase-like_sf"/>
</dbReference>
<name>A0A7W0CNG4_9ACTN</name>